<evidence type="ECO:0000259" key="2">
    <source>
        <dbReference type="Pfam" id="PF06808"/>
    </source>
</evidence>
<feature type="transmembrane region" description="Helical" evidence="1">
    <location>
        <begin position="88"/>
        <end position="106"/>
    </location>
</feature>
<keyword evidence="4" id="KW-1185">Reference proteome</keyword>
<feature type="transmembrane region" description="Helical" evidence="1">
    <location>
        <begin position="424"/>
        <end position="444"/>
    </location>
</feature>
<dbReference type="PANTHER" id="PTHR43849:SF2">
    <property type="entry name" value="BLL3936 PROTEIN"/>
    <property type="match status" value="1"/>
</dbReference>
<feature type="transmembrane region" description="Helical" evidence="1">
    <location>
        <begin position="451"/>
        <end position="470"/>
    </location>
</feature>
<feature type="transmembrane region" description="Helical" evidence="1">
    <location>
        <begin position="30"/>
        <end position="48"/>
    </location>
</feature>
<dbReference type="AlphaFoldDB" id="A0A431W3J2"/>
<dbReference type="InterPro" id="IPR011853">
    <property type="entry name" value="TRAP_DctM-Dct_fused"/>
</dbReference>
<dbReference type="InterPro" id="IPR010656">
    <property type="entry name" value="DctM"/>
</dbReference>
<dbReference type="Pfam" id="PF06808">
    <property type="entry name" value="DctM"/>
    <property type="match status" value="1"/>
</dbReference>
<keyword evidence="1" id="KW-0812">Transmembrane</keyword>
<accession>A0A431W3J2</accession>
<comment type="caution">
    <text evidence="3">The sequence shown here is derived from an EMBL/GenBank/DDBJ whole genome shotgun (WGS) entry which is preliminary data.</text>
</comment>
<feature type="transmembrane region" description="Helical" evidence="1">
    <location>
        <begin position="476"/>
        <end position="498"/>
    </location>
</feature>
<gene>
    <name evidence="3" type="ORF">EKG37_13695</name>
</gene>
<dbReference type="RefSeq" id="WP_126409228.1">
    <property type="nucleotide sequence ID" value="NZ_RXNT01000011.1"/>
</dbReference>
<feature type="transmembrane region" description="Helical" evidence="1">
    <location>
        <begin position="539"/>
        <end position="561"/>
    </location>
</feature>
<evidence type="ECO:0000256" key="1">
    <source>
        <dbReference type="SAM" id="Phobius"/>
    </source>
</evidence>
<dbReference type="OrthoDB" id="9759894at2"/>
<feature type="transmembrane region" description="Helical" evidence="1">
    <location>
        <begin position="388"/>
        <end position="412"/>
    </location>
</feature>
<proteinExistence type="predicted"/>
<dbReference type="Proteomes" id="UP000271374">
    <property type="component" value="Unassembled WGS sequence"/>
</dbReference>
<feature type="transmembrane region" description="Helical" evidence="1">
    <location>
        <begin position="55"/>
        <end position="76"/>
    </location>
</feature>
<feature type="transmembrane region" description="Helical" evidence="1">
    <location>
        <begin position="245"/>
        <end position="271"/>
    </location>
</feature>
<dbReference type="NCBIfam" id="TIGR02123">
    <property type="entry name" value="TRAP_fused"/>
    <property type="match status" value="1"/>
</dbReference>
<evidence type="ECO:0000313" key="4">
    <source>
        <dbReference type="Proteomes" id="UP000271374"/>
    </source>
</evidence>
<feature type="transmembrane region" description="Helical" evidence="1">
    <location>
        <begin position="351"/>
        <end position="367"/>
    </location>
</feature>
<feature type="transmembrane region" description="Helical" evidence="1">
    <location>
        <begin position="113"/>
        <end position="136"/>
    </location>
</feature>
<sequence>MVKKLVFFIALATSLFTVYTATFGQFTPVLQRGIFIGLILLLVFLLYPTSKNKKWLRVIDIIALLGVISSITYLYISYPTIESRIGYVNHADTIFGLILVVLLLEACRRVTGWALTIIAGIFLAYGFFGFLVPGYFGHEGYDLARLMTTMFLTTEGVFGSALAAAATFVAMFIIFGTFLEKGGAGQVFIDLAMAVGGRKRGGPAKVAVFASALMGSVNGSPVANVTTTGVFTIPLMKKVGYKNEVAGAVEAVASTGGSILPPVMGAGAFIMAEMAGLPYSAIVTAAVIPALLYYLSIYMVVDFEAAKNKLEGLSKEDTPDLKETLKKGILLLLPLFVLIFFLVFAKVSVTRAALYSILAVIIVSFFTKDKKMGIRLLIETFIASAKSMIVVSVACATAGIVVGIITLSGLGLKLSGVLLSIGESSLFLTLVLTMIGAVIIGMGLPPTPAYIVFSVLATPALVQLGVPLLAAHMFVFYYSCFAPITPPVALAAFTAAGISDAKPFKTGWTSFIYALPAFIIPFLFIYGPELMGEGTWPQIIYSTLTASIGVIAIGAATTGWFRKNLVIVERILMLVAGVTLVIPGLLSDIIGVILIVVANLLIQIRKSKASNLNSNNSVKEAVE</sequence>
<organism evidence="3 4">
    <name type="scientific">Bacillus yapensis</name>
    <dbReference type="NCBI Taxonomy" id="2492960"/>
    <lineage>
        <taxon>Bacteria</taxon>
        <taxon>Bacillati</taxon>
        <taxon>Bacillota</taxon>
        <taxon>Bacilli</taxon>
        <taxon>Bacillales</taxon>
        <taxon>Bacillaceae</taxon>
        <taxon>Bacillus</taxon>
    </lineage>
</organism>
<protein>
    <submittedName>
        <fullName evidence="3">TRAP transporter permease</fullName>
    </submittedName>
</protein>
<reference evidence="3 4" key="1">
    <citation type="submission" date="2018-12" db="EMBL/GenBank/DDBJ databases">
        <title>Bacillus yapensis draft genome sequence.</title>
        <authorList>
            <person name="Yu L."/>
            <person name="Xu X."/>
            <person name="Tang X."/>
        </authorList>
    </citation>
    <scope>NUCLEOTIDE SEQUENCE [LARGE SCALE GENOMIC DNA]</scope>
    <source>
        <strain evidence="3 4">XXST-01</strain>
    </source>
</reference>
<keyword evidence="1" id="KW-1133">Transmembrane helix</keyword>
<dbReference type="EMBL" id="RXNT01000011">
    <property type="protein sequence ID" value="RTR29952.1"/>
    <property type="molecule type" value="Genomic_DNA"/>
</dbReference>
<feature type="domain" description="TRAP C4-dicarboxylate transport system permease DctM subunit" evidence="2">
    <location>
        <begin position="99"/>
        <end position="529"/>
    </location>
</feature>
<feature type="transmembrane region" description="Helical" evidence="1">
    <location>
        <begin position="156"/>
        <end position="179"/>
    </location>
</feature>
<feature type="transmembrane region" description="Helical" evidence="1">
    <location>
        <begin position="510"/>
        <end position="527"/>
    </location>
</feature>
<dbReference type="PANTHER" id="PTHR43849">
    <property type="entry name" value="BLL3936 PROTEIN"/>
    <property type="match status" value="1"/>
</dbReference>
<feature type="transmembrane region" description="Helical" evidence="1">
    <location>
        <begin position="277"/>
        <end position="301"/>
    </location>
</feature>
<feature type="transmembrane region" description="Helical" evidence="1">
    <location>
        <begin position="328"/>
        <end position="345"/>
    </location>
</feature>
<name>A0A431W3J2_9BACI</name>
<evidence type="ECO:0000313" key="3">
    <source>
        <dbReference type="EMBL" id="RTR29952.1"/>
    </source>
</evidence>
<feature type="transmembrane region" description="Helical" evidence="1">
    <location>
        <begin position="573"/>
        <end position="602"/>
    </location>
</feature>
<keyword evidence="1" id="KW-0472">Membrane</keyword>